<dbReference type="GeneID" id="64663610"/>
<accession>A0AAD4DPW0</accession>
<dbReference type="EMBL" id="JABBWK010000169">
    <property type="protein sequence ID" value="KAG1888983.1"/>
    <property type="molecule type" value="Genomic_DNA"/>
</dbReference>
<evidence type="ECO:0000256" key="1">
    <source>
        <dbReference type="SAM" id="MobiDB-lite"/>
    </source>
</evidence>
<reference evidence="2" key="1">
    <citation type="journal article" date="2020" name="New Phytol.">
        <title>Comparative genomics reveals dynamic genome evolution in host specialist ectomycorrhizal fungi.</title>
        <authorList>
            <person name="Lofgren L.A."/>
            <person name="Nguyen N.H."/>
            <person name="Vilgalys R."/>
            <person name="Ruytinx J."/>
            <person name="Liao H.L."/>
            <person name="Branco S."/>
            <person name="Kuo A."/>
            <person name="LaButti K."/>
            <person name="Lipzen A."/>
            <person name="Andreopoulos W."/>
            <person name="Pangilinan J."/>
            <person name="Riley R."/>
            <person name="Hundley H."/>
            <person name="Na H."/>
            <person name="Barry K."/>
            <person name="Grigoriev I.V."/>
            <person name="Stajich J.E."/>
            <person name="Kennedy P.G."/>
        </authorList>
    </citation>
    <scope>NUCLEOTIDE SEQUENCE</scope>
    <source>
        <strain evidence="2">FC203</strain>
    </source>
</reference>
<feature type="compositionally biased region" description="Basic and acidic residues" evidence="1">
    <location>
        <begin position="151"/>
        <end position="162"/>
    </location>
</feature>
<comment type="caution">
    <text evidence="2">The sequence shown here is derived from an EMBL/GenBank/DDBJ whole genome shotgun (WGS) entry which is preliminary data.</text>
</comment>
<protein>
    <submittedName>
        <fullName evidence="2">Uncharacterized protein</fullName>
    </submittedName>
</protein>
<evidence type="ECO:0000313" key="2">
    <source>
        <dbReference type="EMBL" id="KAG1888983.1"/>
    </source>
</evidence>
<feature type="region of interest" description="Disordered" evidence="1">
    <location>
        <begin position="132"/>
        <end position="162"/>
    </location>
</feature>
<dbReference type="Proteomes" id="UP001195769">
    <property type="component" value="Unassembled WGS sequence"/>
</dbReference>
<sequence length="608" mass="68384">MVDKPQWRKHHAAGLNAWWASKRQRTSSDTAKNDENGHVADDVCSASSKASNGAALSIVSKPFSQVPFLGAKNTYYSIQSPLPKPHLYKVTCEDTEDEEDLIGIRGVRWKEMDQTEFLLEEIFDELLTDTSHQTDSANHDDVVSDVGLGDNKTDAESDLRKPPTVEEARKALNELRTLLKPPRHDQTGYHDPKLPPILQERLNHMKNFLWLYTDVGSDGRAHPANFVGGHWGKAADRAACNAQAGKRGQLYLSRCLRSWLKAYIKDRNALPHRAPRHSESRINDESFAADLKLHLQKRNLPQNGTAMDRAARLSMEDGTKGWTDKNISTAVQDLTESSSSTGRRVVHWFHDESMFYAHDRRKQRWVHINESAVPLPKGEGASLMVADFVSAVYGWLHSADGKESGRILFRAGKARDGYFTNNNIIAHAEKAMDILSRDYPNEDHVLIFDNATTHRKRADDALSARKMPKNPSKSWGVTLAVKDVNGKPLVGADGKPVKQCIRMADTCFANGDTQSLYFPEGHEKAGWFKGMVQLLVERGYADAPKLRAECKDFKCLGDRTDCCCRRLMYSQPGFTVVESRLESSCRATPSWWMDISLWAIALKLVYIH</sequence>
<dbReference type="RefSeq" id="XP_041217302.1">
    <property type="nucleotide sequence ID" value="XM_041369312.1"/>
</dbReference>
<organism evidence="2 3">
    <name type="scientific">Suillus fuscotomentosus</name>
    <dbReference type="NCBI Taxonomy" id="1912939"/>
    <lineage>
        <taxon>Eukaryota</taxon>
        <taxon>Fungi</taxon>
        <taxon>Dikarya</taxon>
        <taxon>Basidiomycota</taxon>
        <taxon>Agaricomycotina</taxon>
        <taxon>Agaricomycetes</taxon>
        <taxon>Agaricomycetidae</taxon>
        <taxon>Boletales</taxon>
        <taxon>Suillineae</taxon>
        <taxon>Suillaceae</taxon>
        <taxon>Suillus</taxon>
    </lineage>
</organism>
<evidence type="ECO:0000313" key="3">
    <source>
        <dbReference type="Proteomes" id="UP001195769"/>
    </source>
</evidence>
<keyword evidence="3" id="KW-1185">Reference proteome</keyword>
<dbReference type="AlphaFoldDB" id="A0AAD4DPW0"/>
<proteinExistence type="predicted"/>
<gene>
    <name evidence="2" type="ORF">F5891DRAFT_1216029</name>
</gene>
<name>A0AAD4DPW0_9AGAM</name>